<dbReference type="EMBL" id="GBEZ01023494">
    <property type="protein sequence ID" value="JAC63398.1"/>
    <property type="molecule type" value="Transcribed_RNA"/>
</dbReference>
<evidence type="ECO:0000313" key="1">
    <source>
        <dbReference type="EMBL" id="JAC63398.1"/>
    </source>
</evidence>
<gene>
    <name evidence="1" type="ORF">TSPGSL018_20786</name>
</gene>
<name>A0A061QUJ1_9CHLO</name>
<dbReference type="AlphaFoldDB" id="A0A061QUJ1"/>
<proteinExistence type="predicted"/>
<sequence length="59" mass="6471">LVTYVLPGNFACDGLGFVQTRKLPGGNFNGFGPKIKQSSFKTCLRNNNRFGLFGIVMQT</sequence>
<reference evidence="1" key="1">
    <citation type="submission" date="2014-05" db="EMBL/GenBank/DDBJ databases">
        <title>The transcriptome of the halophilic microalga Tetraselmis sp. GSL018 isolated from the Great Salt Lake, Utah.</title>
        <authorList>
            <person name="Jinkerson R.E."/>
            <person name="D'Adamo S."/>
            <person name="Posewitz M.C."/>
        </authorList>
    </citation>
    <scope>NUCLEOTIDE SEQUENCE</scope>
    <source>
        <strain evidence="1">GSL018</strain>
    </source>
</reference>
<accession>A0A061QUJ1</accession>
<protein>
    <submittedName>
        <fullName evidence="1">Uncharacterized protein</fullName>
    </submittedName>
</protein>
<organism evidence="1">
    <name type="scientific">Tetraselmis sp. GSL018</name>
    <dbReference type="NCBI Taxonomy" id="582737"/>
    <lineage>
        <taxon>Eukaryota</taxon>
        <taxon>Viridiplantae</taxon>
        <taxon>Chlorophyta</taxon>
        <taxon>core chlorophytes</taxon>
        <taxon>Chlorodendrophyceae</taxon>
        <taxon>Chlorodendrales</taxon>
        <taxon>Chlorodendraceae</taxon>
        <taxon>Tetraselmis</taxon>
    </lineage>
</organism>
<feature type="non-terminal residue" evidence="1">
    <location>
        <position position="1"/>
    </location>
</feature>